<name>A0A953NBC5_9BURK</name>
<keyword evidence="2" id="KW-0378">Hydrolase</keyword>
<dbReference type="InterPro" id="IPR014001">
    <property type="entry name" value="Helicase_ATP-bd"/>
</dbReference>
<dbReference type="InterPro" id="IPR006935">
    <property type="entry name" value="Helicase/UvrB_N"/>
</dbReference>
<dbReference type="EMBL" id="JAHXRI010000010">
    <property type="protein sequence ID" value="MBZ1351192.1"/>
    <property type="molecule type" value="Genomic_DNA"/>
</dbReference>
<keyword evidence="3" id="KW-1185">Reference proteome</keyword>
<dbReference type="Proteomes" id="UP000739565">
    <property type="component" value="Unassembled WGS sequence"/>
</dbReference>
<organism evidence="2 3">
    <name type="scientific">Zwartia hollandica</name>
    <dbReference type="NCBI Taxonomy" id="324606"/>
    <lineage>
        <taxon>Bacteria</taxon>
        <taxon>Pseudomonadati</taxon>
        <taxon>Pseudomonadota</taxon>
        <taxon>Betaproteobacteria</taxon>
        <taxon>Burkholderiales</taxon>
        <taxon>Alcaligenaceae</taxon>
        <taxon>Zwartia</taxon>
    </lineage>
</organism>
<dbReference type="SUPFAM" id="SSF52540">
    <property type="entry name" value="P-loop containing nucleoside triphosphate hydrolases"/>
    <property type="match status" value="2"/>
</dbReference>
<dbReference type="InterPro" id="IPR027417">
    <property type="entry name" value="P-loop_NTPase"/>
</dbReference>
<evidence type="ECO:0000259" key="1">
    <source>
        <dbReference type="PROSITE" id="PS51192"/>
    </source>
</evidence>
<dbReference type="PANTHER" id="PTHR47396:SF1">
    <property type="entry name" value="ATP-DEPENDENT HELICASE IRC3-RELATED"/>
    <property type="match status" value="1"/>
</dbReference>
<dbReference type="InterPro" id="IPR050742">
    <property type="entry name" value="Helicase_Restrict-Modif_Enz"/>
</dbReference>
<gene>
    <name evidence="2" type="ORF">KZZ10_11090</name>
</gene>
<sequence length="559" mass="61897">MNIKLRPWQIEAHQKAMDWLVHMKKDRHFLINAAPGAGKTLAACAIAKTLLDSEEITRVIVIAPRTQVVTQWADDFTRVTGLHMGKVTAKDGELGALDMDICATWSAIQGLWPELQAVCKSSNVLVICDEHHHAAVEAAWGESAGGAFETAKYVLVLTGTPIRSDGAESVWLAYDDSGAISHPEDGTYTLTYGDAVELGYCRPITFHKHQGKFTVDLGGEEVKVSGDTESSLPKNLARIPGLQTALDFYKLAKTPQYVTGTEKPLMTGYQASMIESGIEKLDQLRLTMPEAGGLVIAPNIEVAEFMASLLENLDGERPLIVHSQLANPEDKIKQFRNTTRRWLVSVAMVSEGVDIRRLRVLIYLPNALTELAFRQAMGRVVRTDSYDDCSRAYVVMPAFKTFEKYAKRVEAEMSPAHRVDPGPPKKKICPNCGETHPLSTTECECGYEFPVEAKIKQIKKCVSCGALNLRHAETCHACGKSFSTEFTLTLEEALRVGAIVRGMELDECEVQGSEEMAPELKRLILKSGDQHLIRFLKTVPEESYSRLGRMLDEVRFGKL</sequence>
<accession>A0A953NBC5</accession>
<dbReference type="Pfam" id="PF00271">
    <property type="entry name" value="Helicase_C"/>
    <property type="match status" value="1"/>
</dbReference>
<dbReference type="Gene3D" id="3.40.50.300">
    <property type="entry name" value="P-loop containing nucleotide triphosphate hydrolases"/>
    <property type="match status" value="2"/>
</dbReference>
<dbReference type="GO" id="GO:0004386">
    <property type="term" value="F:helicase activity"/>
    <property type="evidence" value="ECO:0007669"/>
    <property type="project" value="UniProtKB-KW"/>
</dbReference>
<evidence type="ECO:0000313" key="2">
    <source>
        <dbReference type="EMBL" id="MBZ1351192.1"/>
    </source>
</evidence>
<comment type="caution">
    <text evidence="2">The sequence shown here is derived from an EMBL/GenBank/DDBJ whole genome shotgun (WGS) entry which is preliminary data.</text>
</comment>
<dbReference type="InterPro" id="IPR001650">
    <property type="entry name" value="Helicase_C-like"/>
</dbReference>
<dbReference type="GO" id="GO:0005829">
    <property type="term" value="C:cytosol"/>
    <property type="evidence" value="ECO:0007669"/>
    <property type="project" value="TreeGrafter"/>
</dbReference>
<dbReference type="PANTHER" id="PTHR47396">
    <property type="entry name" value="TYPE I RESTRICTION ENZYME ECOKI R PROTEIN"/>
    <property type="match status" value="1"/>
</dbReference>
<proteinExistence type="predicted"/>
<evidence type="ECO:0000313" key="3">
    <source>
        <dbReference type="Proteomes" id="UP000739565"/>
    </source>
</evidence>
<keyword evidence="2" id="KW-0067">ATP-binding</keyword>
<protein>
    <submittedName>
        <fullName evidence="2">DEAD/DEAH box helicase family protein</fullName>
    </submittedName>
</protein>
<dbReference type="GO" id="GO:0005524">
    <property type="term" value="F:ATP binding"/>
    <property type="evidence" value="ECO:0007669"/>
    <property type="project" value="InterPro"/>
</dbReference>
<dbReference type="GO" id="GO:0003677">
    <property type="term" value="F:DNA binding"/>
    <property type="evidence" value="ECO:0007669"/>
    <property type="project" value="InterPro"/>
</dbReference>
<dbReference type="Pfam" id="PF04851">
    <property type="entry name" value="ResIII"/>
    <property type="match status" value="1"/>
</dbReference>
<dbReference type="AlphaFoldDB" id="A0A953NBC5"/>
<reference evidence="2" key="1">
    <citation type="submission" date="2021-07" db="EMBL/GenBank/DDBJ databases">
        <title>New genus and species of the family Alcaligenaceae.</title>
        <authorList>
            <person name="Hahn M.W."/>
        </authorList>
    </citation>
    <scope>NUCLEOTIDE SEQUENCE</scope>
    <source>
        <strain evidence="2">LF4-65</strain>
    </source>
</reference>
<feature type="domain" description="Helicase ATP-binding" evidence="1">
    <location>
        <begin position="20"/>
        <end position="179"/>
    </location>
</feature>
<keyword evidence="2" id="KW-0347">Helicase</keyword>
<dbReference type="SMART" id="SM00487">
    <property type="entry name" value="DEXDc"/>
    <property type="match status" value="1"/>
</dbReference>
<dbReference type="RefSeq" id="WP_259661608.1">
    <property type="nucleotide sequence ID" value="NZ_JAHXRI010000010.1"/>
</dbReference>
<keyword evidence="2" id="KW-0547">Nucleotide-binding</keyword>
<dbReference type="PROSITE" id="PS51192">
    <property type="entry name" value="HELICASE_ATP_BIND_1"/>
    <property type="match status" value="1"/>
</dbReference>
<dbReference type="GO" id="GO:0016787">
    <property type="term" value="F:hydrolase activity"/>
    <property type="evidence" value="ECO:0007669"/>
    <property type="project" value="InterPro"/>
</dbReference>